<keyword evidence="3" id="KW-0813">Transport</keyword>
<dbReference type="GO" id="GO:0015093">
    <property type="term" value="F:ferrous iron transmembrane transporter activity"/>
    <property type="evidence" value="ECO:0007669"/>
    <property type="project" value="TreeGrafter"/>
</dbReference>
<dbReference type="NCBIfam" id="TIGR01297">
    <property type="entry name" value="CDF"/>
    <property type="match status" value="1"/>
</dbReference>
<dbReference type="Gene3D" id="3.30.70.1350">
    <property type="entry name" value="Cation efflux protein, cytoplasmic domain"/>
    <property type="match status" value="1"/>
</dbReference>
<comment type="similarity">
    <text evidence="2">Belongs to the cation diffusion facilitator (CDF) transporter (TC 2.A.4) family.</text>
</comment>
<dbReference type="InterPro" id="IPR027469">
    <property type="entry name" value="Cation_efflux_TMD_sf"/>
</dbReference>
<dbReference type="PANTHER" id="PTHR43840">
    <property type="entry name" value="MITOCHONDRIAL METAL TRANSPORTER 1-RELATED"/>
    <property type="match status" value="1"/>
</dbReference>
<evidence type="ECO:0000256" key="2">
    <source>
        <dbReference type="ARBA" id="ARBA00008114"/>
    </source>
</evidence>
<evidence type="ECO:0000256" key="7">
    <source>
        <dbReference type="SAM" id="Phobius"/>
    </source>
</evidence>
<dbReference type="PANTHER" id="PTHR43840:SF15">
    <property type="entry name" value="MITOCHONDRIAL METAL TRANSPORTER 1-RELATED"/>
    <property type="match status" value="1"/>
</dbReference>
<evidence type="ECO:0000256" key="5">
    <source>
        <dbReference type="ARBA" id="ARBA00022989"/>
    </source>
</evidence>
<dbReference type="PhylomeDB" id="A7IBB6"/>
<dbReference type="AlphaFoldDB" id="A7IBB6"/>
<dbReference type="InterPro" id="IPR036837">
    <property type="entry name" value="Cation_efflux_CTD_sf"/>
</dbReference>
<proteinExistence type="inferred from homology"/>
<dbReference type="Proteomes" id="UP000002417">
    <property type="component" value="Chromosome"/>
</dbReference>
<feature type="transmembrane region" description="Helical" evidence="7">
    <location>
        <begin position="56"/>
        <end position="77"/>
    </location>
</feature>
<keyword evidence="11" id="KW-1185">Reference proteome</keyword>
<evidence type="ECO:0000313" key="11">
    <source>
        <dbReference type="Proteomes" id="UP000002417"/>
    </source>
</evidence>
<feature type="transmembrane region" description="Helical" evidence="7">
    <location>
        <begin position="135"/>
        <end position="155"/>
    </location>
</feature>
<evidence type="ECO:0000259" key="9">
    <source>
        <dbReference type="Pfam" id="PF16916"/>
    </source>
</evidence>
<comment type="subcellular location">
    <subcellularLocation>
        <location evidence="1">Membrane</location>
        <topology evidence="1">Multi-pass membrane protein</topology>
    </subcellularLocation>
</comment>
<evidence type="ECO:0000256" key="1">
    <source>
        <dbReference type="ARBA" id="ARBA00004141"/>
    </source>
</evidence>
<dbReference type="Pfam" id="PF16916">
    <property type="entry name" value="ZT_dimer"/>
    <property type="match status" value="1"/>
</dbReference>
<evidence type="ECO:0000256" key="6">
    <source>
        <dbReference type="ARBA" id="ARBA00023136"/>
    </source>
</evidence>
<dbReference type="HOGENOM" id="CLU_013430_3_0_5"/>
<evidence type="ECO:0000256" key="4">
    <source>
        <dbReference type="ARBA" id="ARBA00022692"/>
    </source>
</evidence>
<organism evidence="10 11">
    <name type="scientific">Xanthobacter autotrophicus (strain ATCC BAA-1158 / Py2)</name>
    <dbReference type="NCBI Taxonomy" id="78245"/>
    <lineage>
        <taxon>Bacteria</taxon>
        <taxon>Pseudomonadati</taxon>
        <taxon>Pseudomonadota</taxon>
        <taxon>Alphaproteobacteria</taxon>
        <taxon>Hyphomicrobiales</taxon>
        <taxon>Xanthobacteraceae</taxon>
        <taxon>Xanthobacter</taxon>
    </lineage>
</organism>
<accession>A7IBB6</accession>
<name>A7IBB6_XANP2</name>
<feature type="transmembrane region" description="Helical" evidence="7">
    <location>
        <begin position="27"/>
        <end position="50"/>
    </location>
</feature>
<dbReference type="Gene3D" id="1.20.1510.10">
    <property type="entry name" value="Cation efflux protein transmembrane domain"/>
    <property type="match status" value="1"/>
</dbReference>
<feature type="transmembrane region" description="Helical" evidence="7">
    <location>
        <begin position="97"/>
        <end position="115"/>
    </location>
</feature>
<keyword evidence="4 7" id="KW-0812">Transmembrane</keyword>
<dbReference type="InterPro" id="IPR058533">
    <property type="entry name" value="Cation_efflux_TM"/>
</dbReference>
<keyword evidence="5 7" id="KW-1133">Transmembrane helix</keyword>
<feature type="domain" description="Cation efflux protein transmembrane" evidence="8">
    <location>
        <begin position="32"/>
        <end position="224"/>
    </location>
</feature>
<gene>
    <name evidence="10" type="ordered locus">Xaut_0050</name>
</gene>
<protein>
    <submittedName>
        <fullName evidence="10">Cation diffusion facilitator family transporter</fullName>
    </submittedName>
</protein>
<evidence type="ECO:0000256" key="3">
    <source>
        <dbReference type="ARBA" id="ARBA00022448"/>
    </source>
</evidence>
<dbReference type="KEGG" id="xau:Xaut_0050"/>
<dbReference type="InterPro" id="IPR027470">
    <property type="entry name" value="Cation_efflux_CTD"/>
</dbReference>
<dbReference type="SUPFAM" id="SSF161111">
    <property type="entry name" value="Cation efflux protein transmembrane domain-like"/>
    <property type="match status" value="1"/>
</dbReference>
<evidence type="ECO:0000259" key="8">
    <source>
        <dbReference type="Pfam" id="PF01545"/>
    </source>
</evidence>
<dbReference type="InterPro" id="IPR002524">
    <property type="entry name" value="Cation_efflux"/>
</dbReference>
<dbReference type="SUPFAM" id="SSF160240">
    <property type="entry name" value="Cation efflux protein cytoplasmic domain-like"/>
    <property type="match status" value="1"/>
</dbReference>
<dbReference type="eggNOG" id="COG0053">
    <property type="taxonomic scope" value="Bacteria"/>
</dbReference>
<dbReference type="GO" id="GO:0015341">
    <property type="term" value="F:zinc efflux antiporter activity"/>
    <property type="evidence" value="ECO:0007669"/>
    <property type="project" value="TreeGrafter"/>
</dbReference>
<keyword evidence="6 7" id="KW-0472">Membrane</keyword>
<dbReference type="InterPro" id="IPR050291">
    <property type="entry name" value="CDF_Transporter"/>
</dbReference>
<feature type="domain" description="Cation efflux protein cytoplasmic" evidence="9">
    <location>
        <begin position="228"/>
        <end position="306"/>
    </location>
</feature>
<sequence>MRTDMRGPNRPRSPLTGQEADMSRKTLWVAAASVLVGIIVLGLKALAWWVTGSVALLSDALESIINVAASGAALIALQVSSRPADDNHQFGHHKAEYISAVIEGVLVVIAALTIMREAYNGFQNPTLPDQPVKGMLLNGAATVVNVVWYVILMRVGRAYRSPALIADAKHLMSDVVTSAAVLAGFVLVPVTGWPQLDPLLAGLVALNVLWTGWGMMKESVGGLMDAAPPPDVVARIKELVSIHAAGAIEAHDLRTRHAGRITFVEFHLVVPGAMTVAAAHEICDRIESAFEQDMDDAIITIHVEPEGEAKHRGVVVL</sequence>
<dbReference type="GO" id="GO:0006882">
    <property type="term" value="P:intracellular zinc ion homeostasis"/>
    <property type="evidence" value="ECO:0007669"/>
    <property type="project" value="TreeGrafter"/>
</dbReference>
<dbReference type="GO" id="GO:0015086">
    <property type="term" value="F:cadmium ion transmembrane transporter activity"/>
    <property type="evidence" value="ECO:0007669"/>
    <property type="project" value="TreeGrafter"/>
</dbReference>
<dbReference type="EMBL" id="CP000781">
    <property type="protein sequence ID" value="ABS65309.1"/>
    <property type="molecule type" value="Genomic_DNA"/>
</dbReference>
<dbReference type="GO" id="GO:0005886">
    <property type="term" value="C:plasma membrane"/>
    <property type="evidence" value="ECO:0007669"/>
    <property type="project" value="TreeGrafter"/>
</dbReference>
<dbReference type="STRING" id="78245.Xaut_0050"/>
<evidence type="ECO:0000313" key="10">
    <source>
        <dbReference type="EMBL" id="ABS65309.1"/>
    </source>
</evidence>
<feature type="transmembrane region" description="Helical" evidence="7">
    <location>
        <begin position="175"/>
        <end position="193"/>
    </location>
</feature>
<dbReference type="Pfam" id="PF01545">
    <property type="entry name" value="Cation_efflux"/>
    <property type="match status" value="1"/>
</dbReference>
<reference evidence="10 11" key="1">
    <citation type="submission" date="2007-07" db="EMBL/GenBank/DDBJ databases">
        <title>Complete sequence of chromosome of Xanthobacter autotrophicus Py2.</title>
        <authorList>
            <consortium name="US DOE Joint Genome Institute"/>
            <person name="Copeland A."/>
            <person name="Lucas S."/>
            <person name="Lapidus A."/>
            <person name="Barry K."/>
            <person name="Glavina del Rio T."/>
            <person name="Hammon N."/>
            <person name="Israni S."/>
            <person name="Dalin E."/>
            <person name="Tice H."/>
            <person name="Pitluck S."/>
            <person name="Sims D."/>
            <person name="Brettin T."/>
            <person name="Bruce D."/>
            <person name="Detter J.C."/>
            <person name="Han C."/>
            <person name="Tapia R."/>
            <person name="Brainard J."/>
            <person name="Schmutz J."/>
            <person name="Larimer F."/>
            <person name="Land M."/>
            <person name="Hauser L."/>
            <person name="Kyrpides N."/>
            <person name="Kim E."/>
            <person name="Ensigns S.A."/>
            <person name="Richardson P."/>
        </authorList>
    </citation>
    <scope>NUCLEOTIDE SEQUENCE [LARGE SCALE GENOMIC DNA]</scope>
    <source>
        <strain evidence="11">ATCC BAA-1158 / Py2</strain>
    </source>
</reference>